<accession>A0A345ZY41</accession>
<dbReference type="InterPro" id="IPR024078">
    <property type="entry name" value="LmbE-like_dom_sf"/>
</dbReference>
<dbReference type="AlphaFoldDB" id="A0A345ZY41"/>
<evidence type="ECO:0000256" key="1">
    <source>
        <dbReference type="SAM" id="SignalP"/>
    </source>
</evidence>
<feature type="chain" id="PRO_5016566220" description="PIG-L family deacetylase" evidence="1">
    <location>
        <begin position="36"/>
        <end position="326"/>
    </location>
</feature>
<evidence type="ECO:0008006" key="4">
    <source>
        <dbReference type="Google" id="ProtNLM"/>
    </source>
</evidence>
<dbReference type="EMBL" id="CP031417">
    <property type="protein sequence ID" value="AXK81838.1"/>
    <property type="molecule type" value="Genomic_DNA"/>
</dbReference>
<dbReference type="SUPFAM" id="SSF102588">
    <property type="entry name" value="LmbE-like"/>
    <property type="match status" value="1"/>
</dbReference>
<dbReference type="Proteomes" id="UP000254889">
    <property type="component" value="Chromosome"/>
</dbReference>
<dbReference type="Gene3D" id="3.40.50.10320">
    <property type="entry name" value="LmbE-like"/>
    <property type="match status" value="1"/>
</dbReference>
<keyword evidence="3" id="KW-1185">Reference proteome</keyword>
<name>A0A345ZY41_9HYPH</name>
<protein>
    <recommendedName>
        <fullName evidence="4">PIG-L family deacetylase</fullName>
    </recommendedName>
</protein>
<sequence>MTHHCLFGGGGMIVTRSFAAACLSVAVLSTAPVFADEVHRPDKVAFYFAAHEDDWQLFMNPSAFQDVMGGAAKTVFVYMTAGDDGAGLGSRGRKHPYYLARENGAEQAVRFMVDTSGQPVDKEVSHTPFNGHPIYRIAYRNTVSYFLRVPDGHWSGEGYYETGFQSLQRLNTGASGTLRAIDGSATYSGWSDLTKTLRALIDFERGQAAQVQLNVAETDVRINPQDHSDHIMTAKAALDAVEDLACVQRAYYVDYASSKLPENLTALQRDMESSVFAVTLAGILAYDHPANWHHYDTSFVGRNYFRISAGNGSCAPRTHTAAAGGK</sequence>
<keyword evidence="1" id="KW-0732">Signal</keyword>
<gene>
    <name evidence="2" type="ORF">DW352_15690</name>
</gene>
<proteinExistence type="predicted"/>
<dbReference type="OrthoDB" id="6064917at2"/>
<evidence type="ECO:0000313" key="2">
    <source>
        <dbReference type="EMBL" id="AXK81838.1"/>
    </source>
</evidence>
<organism evidence="2 3">
    <name type="scientific">Pseudolabrys taiwanensis</name>
    <dbReference type="NCBI Taxonomy" id="331696"/>
    <lineage>
        <taxon>Bacteria</taxon>
        <taxon>Pseudomonadati</taxon>
        <taxon>Pseudomonadota</taxon>
        <taxon>Alphaproteobacteria</taxon>
        <taxon>Hyphomicrobiales</taxon>
        <taxon>Xanthobacteraceae</taxon>
        <taxon>Pseudolabrys</taxon>
    </lineage>
</organism>
<feature type="signal peptide" evidence="1">
    <location>
        <begin position="1"/>
        <end position="35"/>
    </location>
</feature>
<reference evidence="2 3" key="1">
    <citation type="submission" date="2018-07" db="EMBL/GenBank/DDBJ databases">
        <authorList>
            <person name="Quirk P.G."/>
            <person name="Krulwich T.A."/>
        </authorList>
    </citation>
    <scope>NUCLEOTIDE SEQUENCE [LARGE SCALE GENOMIC DNA]</scope>
    <source>
        <strain evidence="2 3">CC-BB4</strain>
    </source>
</reference>
<evidence type="ECO:0000313" key="3">
    <source>
        <dbReference type="Proteomes" id="UP000254889"/>
    </source>
</evidence>
<dbReference type="KEGG" id="ptaw:DW352_15690"/>